<comment type="caution">
    <text evidence="1">The sequence shown here is derived from an EMBL/GenBank/DDBJ whole genome shotgun (WGS) entry which is preliminary data.</text>
</comment>
<keyword evidence="2" id="KW-1185">Reference proteome</keyword>
<dbReference type="RefSeq" id="WP_267772740.1">
    <property type="nucleotide sequence ID" value="NZ_JAPNKE010000002.1"/>
</dbReference>
<reference evidence="1" key="1">
    <citation type="submission" date="2022-11" db="EMBL/GenBank/DDBJ databases">
        <title>Minimal conservation of predation-associated metabolite biosynthetic gene clusters underscores biosynthetic potential of Myxococcota including descriptions for ten novel species: Archangium lansinium sp. nov., Myxococcus landrumus sp. nov., Nannocystis bai.</title>
        <authorList>
            <person name="Ahearne A."/>
            <person name="Stevens C."/>
            <person name="Phillips K."/>
        </authorList>
    </citation>
    <scope>NUCLEOTIDE SEQUENCE</scope>
    <source>
        <strain evidence="1">Na p29</strain>
    </source>
</reference>
<evidence type="ECO:0000313" key="2">
    <source>
        <dbReference type="Proteomes" id="UP001150924"/>
    </source>
</evidence>
<accession>A0A9X3EV37</accession>
<dbReference type="EMBL" id="JAPNKE010000002">
    <property type="protein sequence ID" value="MCY1009969.1"/>
    <property type="molecule type" value="Genomic_DNA"/>
</dbReference>
<dbReference type="Proteomes" id="UP001150924">
    <property type="component" value="Unassembled WGS sequence"/>
</dbReference>
<dbReference type="AlphaFoldDB" id="A0A9X3EV37"/>
<sequence length="86" mass="9404">MWGDAKKGLAEGVWLEKAAIREVARLALREVLWCRLEGPEFHVHFGYDFYMYVGGVALTGEPPAVTGLFVEAIRESPYGDDGSGGS</sequence>
<organism evidence="1 2">
    <name type="scientific">Nannocystis pusilla</name>
    <dbReference type="NCBI Taxonomy" id="889268"/>
    <lineage>
        <taxon>Bacteria</taxon>
        <taxon>Pseudomonadati</taxon>
        <taxon>Myxococcota</taxon>
        <taxon>Polyangia</taxon>
        <taxon>Nannocystales</taxon>
        <taxon>Nannocystaceae</taxon>
        <taxon>Nannocystis</taxon>
    </lineage>
</organism>
<name>A0A9X3EV37_9BACT</name>
<proteinExistence type="predicted"/>
<gene>
    <name evidence="1" type="ORF">OV079_31290</name>
</gene>
<evidence type="ECO:0000313" key="1">
    <source>
        <dbReference type="EMBL" id="MCY1009969.1"/>
    </source>
</evidence>
<protein>
    <submittedName>
        <fullName evidence="1">Uncharacterized protein</fullName>
    </submittedName>
</protein>